<name>A0ABZ0Z191_9CAUD</name>
<evidence type="ECO:0000313" key="1">
    <source>
        <dbReference type="EMBL" id="WQJ52955.1"/>
    </source>
</evidence>
<sequence>MKNKLNKNIIGKIGTEGGYLINQCPVLIPKENIRFFTKMQKACSKNPYANYGNAYNKKLY</sequence>
<dbReference type="Proteomes" id="UP001349343">
    <property type="component" value="Segment"/>
</dbReference>
<accession>A0ABZ0Z191</accession>
<evidence type="ECO:0000313" key="2">
    <source>
        <dbReference type="Proteomes" id="UP001349343"/>
    </source>
</evidence>
<reference evidence="1 2" key="1">
    <citation type="submission" date="2023-11" db="EMBL/GenBank/DDBJ databases">
        <authorList>
            <person name="Cook R."/>
            <person name="Crisci M."/>
            <person name="Pye H."/>
            <person name="Adriaenssens E."/>
            <person name="Santini J."/>
        </authorList>
    </citation>
    <scope>NUCLEOTIDE SEQUENCE [LARGE SCALE GENOMIC DNA]</scope>
    <source>
        <strain evidence="1">Lak_Megaphage_RVC_JS4_GC31</strain>
    </source>
</reference>
<organism evidence="1 2">
    <name type="scientific">phage Lak_Megaphage_RVC_JS4_GC31</name>
    <dbReference type="NCBI Taxonomy" id="3109228"/>
    <lineage>
        <taxon>Viruses</taxon>
        <taxon>Duplodnaviria</taxon>
        <taxon>Heunggongvirae</taxon>
        <taxon>Uroviricota</taxon>
        <taxon>Caudoviricetes</taxon>
        <taxon>Caudoviricetes code 15 clade</taxon>
    </lineage>
</organism>
<dbReference type="EMBL" id="OR769222">
    <property type="protein sequence ID" value="WQJ52955.1"/>
    <property type="molecule type" value="Genomic_DNA"/>
</dbReference>
<keyword evidence="2" id="KW-1185">Reference proteome</keyword>
<protein>
    <submittedName>
        <fullName evidence="1">Uncharacterized protein</fullName>
    </submittedName>
</protein>
<proteinExistence type="predicted"/>